<feature type="domain" description="Major facilitator superfamily (MFS) profile" evidence="10">
    <location>
        <begin position="83"/>
        <end position="509"/>
    </location>
</feature>
<dbReference type="InterPro" id="IPR005829">
    <property type="entry name" value="Sugar_transporter_CS"/>
</dbReference>
<dbReference type="PROSITE" id="PS50850">
    <property type="entry name" value="MFS"/>
    <property type="match status" value="1"/>
</dbReference>
<dbReference type="Gene3D" id="1.20.1250.20">
    <property type="entry name" value="MFS general substrate transporter like domains"/>
    <property type="match status" value="1"/>
</dbReference>
<feature type="compositionally biased region" description="Polar residues" evidence="8">
    <location>
        <begin position="1"/>
        <end position="14"/>
    </location>
</feature>
<name>A0ABD1Y7L1_9MARC</name>
<evidence type="ECO:0000256" key="6">
    <source>
        <dbReference type="ARBA" id="ARBA00023136"/>
    </source>
</evidence>
<dbReference type="PANTHER" id="PTHR48021">
    <property type="match status" value="1"/>
</dbReference>
<evidence type="ECO:0000256" key="4">
    <source>
        <dbReference type="ARBA" id="ARBA00022692"/>
    </source>
</evidence>
<feature type="region of interest" description="Disordered" evidence="8">
    <location>
        <begin position="31"/>
        <end position="54"/>
    </location>
</feature>
<feature type="transmembrane region" description="Helical" evidence="9">
    <location>
        <begin position="485"/>
        <end position="505"/>
    </location>
</feature>
<reference evidence="11 12" key="1">
    <citation type="submission" date="2024-09" db="EMBL/GenBank/DDBJ databases">
        <title>Chromosome-scale assembly of Riccia fluitans.</title>
        <authorList>
            <person name="Paukszto L."/>
            <person name="Sawicki J."/>
            <person name="Karawczyk K."/>
            <person name="Piernik-Szablinska J."/>
            <person name="Szczecinska M."/>
            <person name="Mazdziarz M."/>
        </authorList>
    </citation>
    <scope>NUCLEOTIDE SEQUENCE [LARGE SCALE GENOMIC DNA]</scope>
    <source>
        <strain evidence="11">Rf_01</strain>
        <tissue evidence="11">Aerial parts of the thallus</tissue>
    </source>
</reference>
<dbReference type="NCBIfam" id="TIGR00879">
    <property type="entry name" value="SP"/>
    <property type="match status" value="1"/>
</dbReference>
<keyword evidence="5 9" id="KW-1133">Transmembrane helix</keyword>
<feature type="region of interest" description="Disordered" evidence="8">
    <location>
        <begin position="1"/>
        <end position="20"/>
    </location>
</feature>
<dbReference type="PRINTS" id="PR00171">
    <property type="entry name" value="SUGRTRNSPORT"/>
</dbReference>
<proteinExistence type="inferred from homology"/>
<feature type="transmembrane region" description="Helical" evidence="9">
    <location>
        <begin position="207"/>
        <end position="225"/>
    </location>
</feature>
<evidence type="ECO:0000256" key="9">
    <source>
        <dbReference type="SAM" id="Phobius"/>
    </source>
</evidence>
<evidence type="ECO:0000256" key="5">
    <source>
        <dbReference type="ARBA" id="ARBA00022989"/>
    </source>
</evidence>
<evidence type="ECO:0000256" key="8">
    <source>
        <dbReference type="SAM" id="MobiDB-lite"/>
    </source>
</evidence>
<dbReference type="AlphaFoldDB" id="A0ABD1Y7L1"/>
<dbReference type="InterPro" id="IPR050549">
    <property type="entry name" value="MFS_Trehalose_Transporter"/>
</dbReference>
<feature type="transmembrane region" description="Helical" evidence="9">
    <location>
        <begin position="419"/>
        <end position="443"/>
    </location>
</feature>
<dbReference type="FunFam" id="1.20.1250.20:FF:000043">
    <property type="entry name" value="sugar transporter ERD6-like 6"/>
    <property type="match status" value="1"/>
</dbReference>
<feature type="transmembrane region" description="Helical" evidence="9">
    <location>
        <begin position="173"/>
        <end position="195"/>
    </location>
</feature>
<dbReference type="CDD" id="cd17358">
    <property type="entry name" value="MFS_GLUT6_8_Class3_like"/>
    <property type="match status" value="1"/>
</dbReference>
<dbReference type="PANTHER" id="PTHR48021:SF98">
    <property type="entry name" value="MAJOR FACILITATOR SUPERFAMILY (MFS) PROFILE DOMAIN-CONTAINING PROTEIN"/>
    <property type="match status" value="1"/>
</dbReference>
<keyword evidence="12" id="KW-1185">Reference proteome</keyword>
<sequence length="521" mass="56177">MMAPPTQASQSGTAERQKSLKIPLLNKQKAEISVMAPPTRPSQPRTAERQKSVKKPLLNKIRDRSRHITREEGRIQATWVYISTCTAVMGTTSLGFWMGYTSPVQQAIIESLNLTVSEFSLFGSLVTVGAMLGSAISGKIGDWLGRKGAMVAACLPMIVGSALIAFAESRVPLYIGRFLTGTGGGIVSFAVPVYIAEIAPRHLRGTLGSMQQFATTVGIVLAYLGGLFFNWRYLAASGMIPCFLCFLGLTMIPESPRWLASKEKDEELEAALKKLRGSAYDVSHEIREMQQMVEAAKLEPNAKFTDLFNKRLARPLLAGVGLQLLQQFSGINGVMLYSSAIFSSAGISNANAASLALGALQVVMTLAAAGLMDKAGRRLLLMVSASGMALSCFLVGFSFYLRTVLSQNYSSGMDIFIDILALASLLVYIASFSLGVGPVPWIVLAEVFPAKVKGVAGSVATLTNWSSAWLVTLTFNIIFQWSSAGSFWIFALVCALGVIFVALFVPETKGRTLEQIEASFR</sequence>
<keyword evidence="7" id="KW-0813">Transport</keyword>
<evidence type="ECO:0000313" key="12">
    <source>
        <dbReference type="Proteomes" id="UP001605036"/>
    </source>
</evidence>
<evidence type="ECO:0000256" key="2">
    <source>
        <dbReference type="ARBA" id="ARBA00010992"/>
    </source>
</evidence>
<dbReference type="Pfam" id="PF00083">
    <property type="entry name" value="Sugar_tr"/>
    <property type="match status" value="1"/>
</dbReference>
<dbReference type="InterPro" id="IPR044775">
    <property type="entry name" value="MFS_ERD6/Tret1-like"/>
</dbReference>
<evidence type="ECO:0000313" key="11">
    <source>
        <dbReference type="EMBL" id="KAL2621572.1"/>
    </source>
</evidence>
<evidence type="ECO:0000259" key="10">
    <source>
        <dbReference type="PROSITE" id="PS50850"/>
    </source>
</evidence>
<protein>
    <recommendedName>
        <fullName evidence="10">Major facilitator superfamily (MFS) profile domain-containing protein</fullName>
    </recommendedName>
</protein>
<dbReference type="PROSITE" id="PS00216">
    <property type="entry name" value="SUGAR_TRANSPORT_1"/>
    <property type="match status" value="1"/>
</dbReference>
<dbReference type="EMBL" id="JBHFFA010000006">
    <property type="protein sequence ID" value="KAL2621572.1"/>
    <property type="molecule type" value="Genomic_DNA"/>
</dbReference>
<dbReference type="InterPro" id="IPR003663">
    <property type="entry name" value="Sugar/inositol_transpt"/>
</dbReference>
<comment type="similarity">
    <text evidence="2 7">Belongs to the major facilitator superfamily. Sugar transporter (TC 2.A.1.1) family.</text>
</comment>
<feature type="transmembrane region" description="Helical" evidence="9">
    <location>
        <begin position="231"/>
        <end position="252"/>
    </location>
</feature>
<gene>
    <name evidence="11" type="ORF">R1flu_001777</name>
</gene>
<evidence type="ECO:0000256" key="1">
    <source>
        <dbReference type="ARBA" id="ARBA00004141"/>
    </source>
</evidence>
<keyword evidence="4 9" id="KW-0812">Transmembrane</keyword>
<dbReference type="SUPFAM" id="SSF103473">
    <property type="entry name" value="MFS general substrate transporter"/>
    <property type="match status" value="1"/>
</dbReference>
<feature type="transmembrane region" description="Helical" evidence="9">
    <location>
        <begin position="148"/>
        <end position="167"/>
    </location>
</feature>
<keyword evidence="3" id="KW-0762">Sugar transport</keyword>
<feature type="transmembrane region" description="Helical" evidence="9">
    <location>
        <begin position="119"/>
        <end position="136"/>
    </location>
</feature>
<organism evidence="11 12">
    <name type="scientific">Riccia fluitans</name>
    <dbReference type="NCBI Taxonomy" id="41844"/>
    <lineage>
        <taxon>Eukaryota</taxon>
        <taxon>Viridiplantae</taxon>
        <taxon>Streptophyta</taxon>
        <taxon>Embryophyta</taxon>
        <taxon>Marchantiophyta</taxon>
        <taxon>Marchantiopsida</taxon>
        <taxon>Marchantiidae</taxon>
        <taxon>Marchantiales</taxon>
        <taxon>Ricciaceae</taxon>
        <taxon>Riccia</taxon>
    </lineage>
</organism>
<dbReference type="GO" id="GO:0016020">
    <property type="term" value="C:membrane"/>
    <property type="evidence" value="ECO:0007669"/>
    <property type="project" value="UniProtKB-SubCell"/>
</dbReference>
<comment type="caution">
    <text evidence="11">The sequence shown here is derived from an EMBL/GenBank/DDBJ whole genome shotgun (WGS) entry which is preliminary data.</text>
</comment>
<feature type="transmembrane region" description="Helical" evidence="9">
    <location>
        <begin position="379"/>
        <end position="399"/>
    </location>
</feature>
<dbReference type="Proteomes" id="UP001605036">
    <property type="component" value="Unassembled WGS sequence"/>
</dbReference>
<evidence type="ECO:0000256" key="7">
    <source>
        <dbReference type="RuleBase" id="RU003346"/>
    </source>
</evidence>
<dbReference type="InterPro" id="IPR020846">
    <property type="entry name" value="MFS_dom"/>
</dbReference>
<evidence type="ECO:0000256" key="3">
    <source>
        <dbReference type="ARBA" id="ARBA00022597"/>
    </source>
</evidence>
<dbReference type="InterPro" id="IPR036259">
    <property type="entry name" value="MFS_trans_sf"/>
</dbReference>
<dbReference type="InterPro" id="IPR005828">
    <property type="entry name" value="MFS_sugar_transport-like"/>
</dbReference>
<feature type="transmembrane region" description="Helical" evidence="9">
    <location>
        <begin position="79"/>
        <end position="99"/>
    </location>
</feature>
<feature type="transmembrane region" description="Helical" evidence="9">
    <location>
        <begin position="352"/>
        <end position="372"/>
    </location>
</feature>
<keyword evidence="6 9" id="KW-0472">Membrane</keyword>
<accession>A0ABD1Y7L1</accession>
<comment type="subcellular location">
    <subcellularLocation>
        <location evidence="1">Membrane</location>
        <topology evidence="1">Multi-pass membrane protein</topology>
    </subcellularLocation>
</comment>